<name>A0A450SP81_9GAMM</name>
<gene>
    <name evidence="2" type="ORF">BECKDK2373C_GA0170839_104931</name>
</gene>
<proteinExistence type="predicted"/>
<feature type="region of interest" description="Disordered" evidence="1">
    <location>
        <begin position="1212"/>
        <end position="1231"/>
    </location>
</feature>
<protein>
    <submittedName>
        <fullName evidence="2">Baseplate J-like protein</fullName>
    </submittedName>
</protein>
<reference evidence="2" key="1">
    <citation type="submission" date="2019-02" db="EMBL/GenBank/DDBJ databases">
        <authorList>
            <person name="Gruber-Vodicka R. H."/>
            <person name="Seah K. B. B."/>
        </authorList>
    </citation>
    <scope>NUCLEOTIDE SEQUENCE</scope>
    <source>
        <strain evidence="2">BECK_DK161</strain>
    </source>
</reference>
<dbReference type="EMBL" id="CAADEY010000049">
    <property type="protein sequence ID" value="VFJ55640.1"/>
    <property type="molecule type" value="Genomic_DNA"/>
</dbReference>
<evidence type="ECO:0000256" key="1">
    <source>
        <dbReference type="SAM" id="MobiDB-lite"/>
    </source>
</evidence>
<organism evidence="2">
    <name type="scientific">Candidatus Kentrum sp. DK</name>
    <dbReference type="NCBI Taxonomy" id="2126562"/>
    <lineage>
        <taxon>Bacteria</taxon>
        <taxon>Pseudomonadati</taxon>
        <taxon>Pseudomonadota</taxon>
        <taxon>Gammaproteobacteria</taxon>
        <taxon>Candidatus Kentrum</taxon>
    </lineage>
</organism>
<evidence type="ECO:0000313" key="2">
    <source>
        <dbReference type="EMBL" id="VFJ55640.1"/>
    </source>
</evidence>
<sequence length="1478" mass="164997">MLNQTSYQKILSRDGASQARRDIPALDPDYFSVDERTLGDLLAFGQAYARELRYYNEQNQAAGDWSAFLSPDLDPAEVAAFLDDPESLAPERAERYSRPHLVLFLVFLQLLRHVQAQMNTLTRRHLDFYFEKALAMTRKAAVPDRVRVLVEPASGVDRFLLPAGTELDAGRDALGKPLAYRTDQDIVVNRARVERLSSLHVQKRLTGIREARESHTGTKRESFLAMFGIALGDPLPGDSLPSPVGKLPAHGDAQQVDYDYLLYLDTLTAFVPDTLYMDFMGFRTLMRLKQQRDTLSGSEWQEINALLKKAGQARIAGFGWGTEDEEPADPTDFEANMETAFGAAPNQQFFAGITLVEDIYDLYAQRAREEVKTFIRDALHFENLDDFVGMMQRKVRMDGEWAEINRILEKAGHAKGTLAADAVIPPAGGDPMNFSTNLQTALGTLDYSALTGIANLDQYHGALLQVESYFFLSIGNFRYLLSVTEREENQDAPPSATEWDRVYELLAGAYREKVHADRRGRLAAIREESGFDVMIRFALGEESSSATSDDPLPRLQPFVGKDDDYVFLAGLDPASEAADWARVYRIVELAWRAREQFPEPMPNKMEWLNLYPAEDATAVTVSLGIAADRDNPRWRTFGRAPMDVGEDTPPPAVFGWAVASPLLLLGQGTRTITLTLGFDVEGFREDRIAPLFVKPSDPALSDETPFAIHVSTEKGWIAPDKLEFQRGDYYALSGVAPPADSPALPGIRLTLTFADTADAIAPLSGTDIAGMPISGEAPVLRLLLRQTWDAAKKQYIAHYQPLRDLVLVNVAMRVSVAGMSEFRIGNDDGALDVKTPFEPFGAEPAVGSCFFLGHTEFYKRLDSLTFHIQWMGLPEDMATRYKNYDAAITNTGFTINVDLFDQRMKLPFADGKPLFGGFDAVRKTYTLAITDIADTVTGAYPNYQYGPTPFPDTDQGADYLQDSRRYLRWALQSPDFQHGAYPIVANRKALELGIAMAGQTSGIDPEDYRVDPPYTPRIQRITIDYSASLDLEIKDYRGGTASDRLFHIHPFGFDEARAPETDASGWPFLPRYDDEGELYLGLRDLPSPCNLHLLFRMAEGSANPDLTPARVRWDYLSDNRWLGLEDGNILSDTTRGLINSGIVRFDLPAARPNTLLPPHLYWVRASVAEGGASVCDTAAIGTQAVAATFVDRDNDPERLATPLPAESIRGPIEPLPGLGGIQQPDTSIGGKVRERDDTFRRRVSERLRHRQRALDLWDYEHLILERFPEIYKVKCLPAGSEEPGAVRVVIIPDIRNRLPFNPFEPKAPTDLMADIQSWLADKVPAFADVTVKNARYVAVKTRFGVRFRAGYNAGYYRQVLNDDLNRFLSPWAYTEGGDVVIGGRIYANSLIDFIERRPYVDYLAQIKLFRSENGEDFKLVPASSDDTAPGYWVESEWDDGVLVAARNHEIDLIAETGYEAVSFSGIGYMKVELDLVVN</sequence>
<accession>A0A450SP81</accession>